<accession>A0A2H3J6M2</accession>
<protein>
    <submittedName>
        <fullName evidence="1">Uncharacterized protein</fullName>
    </submittedName>
</protein>
<keyword evidence="2" id="KW-1185">Reference proteome</keyword>
<proteinExistence type="predicted"/>
<reference evidence="1 2" key="1">
    <citation type="journal article" date="2012" name="Science">
        <title>The Paleozoic origin of enzymatic lignin decomposition reconstructed from 31 fungal genomes.</title>
        <authorList>
            <person name="Floudas D."/>
            <person name="Binder M."/>
            <person name="Riley R."/>
            <person name="Barry K."/>
            <person name="Blanchette R.A."/>
            <person name="Henrissat B."/>
            <person name="Martinez A.T."/>
            <person name="Otillar R."/>
            <person name="Spatafora J.W."/>
            <person name="Yadav J.S."/>
            <person name="Aerts A."/>
            <person name="Benoit I."/>
            <person name="Boyd A."/>
            <person name="Carlson A."/>
            <person name="Copeland A."/>
            <person name="Coutinho P.M."/>
            <person name="de Vries R.P."/>
            <person name="Ferreira P."/>
            <person name="Findley K."/>
            <person name="Foster B."/>
            <person name="Gaskell J."/>
            <person name="Glotzer D."/>
            <person name="Gorecki P."/>
            <person name="Heitman J."/>
            <person name="Hesse C."/>
            <person name="Hori C."/>
            <person name="Igarashi K."/>
            <person name="Jurgens J.A."/>
            <person name="Kallen N."/>
            <person name="Kersten P."/>
            <person name="Kohler A."/>
            <person name="Kuees U."/>
            <person name="Kumar T.K.A."/>
            <person name="Kuo A."/>
            <person name="LaButti K."/>
            <person name="Larrondo L.F."/>
            <person name="Lindquist E."/>
            <person name="Ling A."/>
            <person name="Lombard V."/>
            <person name="Lucas S."/>
            <person name="Lundell T."/>
            <person name="Martin R."/>
            <person name="McLaughlin D.J."/>
            <person name="Morgenstern I."/>
            <person name="Morin E."/>
            <person name="Murat C."/>
            <person name="Nagy L.G."/>
            <person name="Nolan M."/>
            <person name="Ohm R.A."/>
            <person name="Patyshakuliyeva A."/>
            <person name="Rokas A."/>
            <person name="Ruiz-Duenas F.J."/>
            <person name="Sabat G."/>
            <person name="Salamov A."/>
            <person name="Samejima M."/>
            <person name="Schmutz J."/>
            <person name="Slot J.C."/>
            <person name="St John F."/>
            <person name="Stenlid J."/>
            <person name="Sun H."/>
            <person name="Sun S."/>
            <person name="Syed K."/>
            <person name="Tsang A."/>
            <person name="Wiebenga A."/>
            <person name="Young D."/>
            <person name="Pisabarro A."/>
            <person name="Eastwood D.C."/>
            <person name="Martin F."/>
            <person name="Cullen D."/>
            <person name="Grigoriev I.V."/>
            <person name="Hibbett D.S."/>
        </authorList>
    </citation>
    <scope>NUCLEOTIDE SEQUENCE [LARGE SCALE GENOMIC DNA]</scope>
    <source>
        <strain evidence="1 2">MD-104</strain>
    </source>
</reference>
<gene>
    <name evidence="1" type="ORF">WOLCODRAFT_58272</name>
</gene>
<dbReference type="STRING" id="742152.A0A2H3J6M2"/>
<evidence type="ECO:0000313" key="2">
    <source>
        <dbReference type="Proteomes" id="UP000218811"/>
    </source>
</evidence>
<dbReference type="Proteomes" id="UP000218811">
    <property type="component" value="Unassembled WGS sequence"/>
</dbReference>
<evidence type="ECO:0000313" key="1">
    <source>
        <dbReference type="EMBL" id="PCH37295.1"/>
    </source>
</evidence>
<dbReference type="EMBL" id="KB467920">
    <property type="protein sequence ID" value="PCH37295.1"/>
    <property type="molecule type" value="Genomic_DNA"/>
</dbReference>
<dbReference type="AlphaFoldDB" id="A0A2H3J6M2"/>
<dbReference type="OrthoDB" id="4506189at2759"/>
<name>A0A2H3J6M2_WOLCO</name>
<sequence>HDKVDITWLVRKLEKTVADEDWNASGILPPNAWIKTWTTLQVSYLASLLPLYFSLADTNMTSMSQKLKYARKLLNNRVKPASKGSSPLLYMLPLHVSSSPKPIVTISESPIPAQPRRPAEDPIFSDAITSAATQDLLLAIPLPPNIPTSPAVSPDISSSMPAFKQNSAAIQEERLSAQLAEMASQLRCNVAHFAGTLEKDKMVVLEVQEKLEHNYDAMSRERICVCDHHSKSWGTAIIVLL</sequence>
<feature type="non-terminal residue" evidence="1">
    <location>
        <position position="1"/>
    </location>
</feature>
<feature type="non-terminal residue" evidence="1">
    <location>
        <position position="241"/>
    </location>
</feature>
<organism evidence="1 2">
    <name type="scientific">Wolfiporia cocos (strain MD-104)</name>
    <name type="common">Brown rot fungus</name>
    <dbReference type="NCBI Taxonomy" id="742152"/>
    <lineage>
        <taxon>Eukaryota</taxon>
        <taxon>Fungi</taxon>
        <taxon>Dikarya</taxon>
        <taxon>Basidiomycota</taxon>
        <taxon>Agaricomycotina</taxon>
        <taxon>Agaricomycetes</taxon>
        <taxon>Polyporales</taxon>
        <taxon>Phaeolaceae</taxon>
        <taxon>Wolfiporia</taxon>
    </lineage>
</organism>